<dbReference type="EMBL" id="QFVR01000006">
    <property type="protein sequence ID" value="PWI25769.1"/>
    <property type="molecule type" value="Genomic_DNA"/>
</dbReference>
<name>A0A2U3AMN4_9BACL</name>
<keyword evidence="1 2" id="KW-0732">Signal</keyword>
<dbReference type="AlphaFoldDB" id="A0A2U3AMN4"/>
<feature type="chain" id="PRO_5038619248" description="SbsA Ig-like domain-containing protein" evidence="2">
    <location>
        <begin position="23"/>
        <end position="854"/>
    </location>
</feature>
<evidence type="ECO:0000313" key="4">
    <source>
        <dbReference type="Proteomes" id="UP000245938"/>
    </source>
</evidence>
<dbReference type="RefSeq" id="WP_109305527.1">
    <property type="nucleotide sequence ID" value="NZ_QFVR01000006.1"/>
</dbReference>
<accession>A0A2U3AMN4</accession>
<feature type="signal peptide" evidence="2">
    <location>
        <begin position="1"/>
        <end position="22"/>
    </location>
</feature>
<proteinExistence type="predicted"/>
<dbReference type="Gene3D" id="2.60.40.1220">
    <property type="match status" value="2"/>
</dbReference>
<keyword evidence="4" id="KW-1185">Reference proteome</keyword>
<evidence type="ECO:0000313" key="3">
    <source>
        <dbReference type="EMBL" id="PWI25769.1"/>
    </source>
</evidence>
<dbReference type="InterPro" id="IPR014755">
    <property type="entry name" value="Cu-Rt/internalin_Ig-like"/>
</dbReference>
<organism evidence="3 4">
    <name type="scientific">Kurthia sibirica</name>
    <dbReference type="NCBI Taxonomy" id="202750"/>
    <lineage>
        <taxon>Bacteria</taxon>
        <taxon>Bacillati</taxon>
        <taxon>Bacillota</taxon>
        <taxon>Bacilli</taxon>
        <taxon>Bacillales</taxon>
        <taxon>Caryophanaceae</taxon>
        <taxon>Kurthia</taxon>
    </lineage>
</organism>
<dbReference type="Proteomes" id="UP000245938">
    <property type="component" value="Unassembled WGS sequence"/>
</dbReference>
<reference evidence="3 4" key="1">
    <citation type="submission" date="2018-05" db="EMBL/GenBank/DDBJ databases">
        <title>Kurthia sibirica genome sequence.</title>
        <authorList>
            <person name="Maclea K.S."/>
            <person name="Goen A.E."/>
        </authorList>
    </citation>
    <scope>NUCLEOTIDE SEQUENCE [LARGE SCALE GENOMIC DNA]</scope>
    <source>
        <strain evidence="3 4">ATCC 49154</strain>
    </source>
</reference>
<evidence type="ECO:0000256" key="1">
    <source>
        <dbReference type="ARBA" id="ARBA00022729"/>
    </source>
</evidence>
<protein>
    <recommendedName>
        <fullName evidence="5">SbsA Ig-like domain-containing protein</fullName>
    </recommendedName>
</protein>
<sequence>MSFKLVKTAAAIALGASLVATTVIPGATDASAASKYKIKSGKLVVAKTGKVAKGFVTYNKLVYKDGKKLTGLKGKTYYKAGAKATGTYKGKYYSKGVYKVATGTYNKAYYVKGVKKVTTGLYGAKYYKDGKLATGTYKATYYVNGVKKVTTGYYNKAYYVAGKKVVGTGTYKGAYYVAGKKVVTTGTYEEAYYVDGVKVVETGLYKEELYIKGALNKGLALFEGKLYDDAEFNKGIKEFEEKFYNNEVIADGTFDVAGKEEAFEKGLKVGAKVASVEAINESTIEVKFNKAVSVEAEAVDAATKESTVATVDGATLTEPKLSADGRTLTLTYALNTGVTELKDATATVNPVVTKADAKVSTPKFVKIVNFKDEVAPTIKEVKTVTTGAETVDATISFSEKLKSVGAVSVDGMVKAVSLTTDNTIVIKDIKAGSTVKVVINNLEDLSGNKTATAETTIVTAEDKVAPTASFITDGTNVKVKFSEVIKTGATVTANGTSLTLGTIAEDGFYTIDASSILVTPLLFLKDVKFVVTDVEDLAGNKQEKAFEYTTTIQKADAVVAKLVSAKVAEDGKTITVTYDNKVAVPTTLPTFGFDHRTTDDILNKNQTVTATKGDLSQDEKSITYTLPTALNSGTYNFTLGEDKFNAVVTIAAEEVKPEAKITYTATVKENVITVAFASVVDGLDASAKLASNYKLAGEALPAGTTLEFVGNKNTVEITLPKETIATTGKRTLTAENIKDVKGNTISTAQTVVTVELTDNVASTSNGVATVSSTTQASVKFSEALVTPADFDGVTVKVGGIVLATADRDLTIDATGQLVITNKSVAGFKLNDQVTIELAKESKLADAAGNLAIIK</sequence>
<evidence type="ECO:0008006" key="5">
    <source>
        <dbReference type="Google" id="ProtNLM"/>
    </source>
</evidence>
<evidence type="ECO:0000256" key="2">
    <source>
        <dbReference type="SAM" id="SignalP"/>
    </source>
</evidence>
<gene>
    <name evidence="3" type="ORF">DEX24_06090</name>
</gene>
<dbReference type="OrthoDB" id="2456770at2"/>
<comment type="caution">
    <text evidence="3">The sequence shown here is derived from an EMBL/GenBank/DDBJ whole genome shotgun (WGS) entry which is preliminary data.</text>
</comment>